<dbReference type="EMBL" id="BMMU01000012">
    <property type="protein sequence ID" value="GGJ40250.1"/>
    <property type="molecule type" value="Genomic_DNA"/>
</dbReference>
<protein>
    <recommendedName>
        <fullName evidence="4">Transposase</fullName>
    </recommendedName>
</protein>
<feature type="region of interest" description="Disordered" evidence="1">
    <location>
        <begin position="1"/>
        <end position="20"/>
    </location>
</feature>
<evidence type="ECO:0008006" key="4">
    <source>
        <dbReference type="Google" id="ProtNLM"/>
    </source>
</evidence>
<keyword evidence="3" id="KW-1185">Reference proteome</keyword>
<proteinExistence type="predicted"/>
<sequence>MVRSPVIEGGNRRETRRHLRDRHGEVLGDLGRYRKAFAETAAVWIATAPKPPQ</sequence>
<accession>A0A917NZR0</accession>
<dbReference type="AlphaFoldDB" id="A0A917NZR0"/>
<name>A0A917NZR0_9ACTN</name>
<gene>
    <name evidence="2" type="ORF">GCM10012282_41160</name>
</gene>
<comment type="caution">
    <text evidence="2">The sequence shown here is derived from an EMBL/GenBank/DDBJ whole genome shotgun (WGS) entry which is preliminary data.</text>
</comment>
<reference evidence="2" key="1">
    <citation type="journal article" date="2014" name="Int. J. Syst. Evol. Microbiol.">
        <title>Complete genome sequence of Corynebacterium casei LMG S-19264T (=DSM 44701T), isolated from a smear-ripened cheese.</title>
        <authorList>
            <consortium name="US DOE Joint Genome Institute (JGI-PGF)"/>
            <person name="Walter F."/>
            <person name="Albersmeier A."/>
            <person name="Kalinowski J."/>
            <person name="Ruckert C."/>
        </authorList>
    </citation>
    <scope>NUCLEOTIDE SEQUENCE</scope>
    <source>
        <strain evidence="2">CGMCC 4.7272</strain>
    </source>
</reference>
<organism evidence="2 3">
    <name type="scientific">Streptomyces lacrimifluminis</name>
    <dbReference type="NCBI Taxonomy" id="1500077"/>
    <lineage>
        <taxon>Bacteria</taxon>
        <taxon>Bacillati</taxon>
        <taxon>Actinomycetota</taxon>
        <taxon>Actinomycetes</taxon>
        <taxon>Kitasatosporales</taxon>
        <taxon>Streptomycetaceae</taxon>
        <taxon>Streptomyces</taxon>
    </lineage>
</organism>
<evidence type="ECO:0000313" key="2">
    <source>
        <dbReference type="EMBL" id="GGJ40250.1"/>
    </source>
</evidence>
<dbReference type="Proteomes" id="UP000625682">
    <property type="component" value="Unassembled WGS sequence"/>
</dbReference>
<reference evidence="2" key="2">
    <citation type="submission" date="2020-09" db="EMBL/GenBank/DDBJ databases">
        <authorList>
            <person name="Sun Q."/>
            <person name="Zhou Y."/>
        </authorList>
    </citation>
    <scope>NUCLEOTIDE SEQUENCE</scope>
    <source>
        <strain evidence="2">CGMCC 4.7272</strain>
    </source>
</reference>
<evidence type="ECO:0000313" key="3">
    <source>
        <dbReference type="Proteomes" id="UP000625682"/>
    </source>
</evidence>
<evidence type="ECO:0000256" key="1">
    <source>
        <dbReference type="SAM" id="MobiDB-lite"/>
    </source>
</evidence>